<sequence length="202" mass="23302">MLRWVKAYRQEVFNVLVNTNIGVERQKKALKYVYLDMKKTKSLKCYPGGGLKNPIGKNLCFANALLQCIRIADIHRILQYHTACTEIATMNDKNQVAMSIDSEAIDTETESINTDPDMFSSQTTVSSNWSKDERSQKDIFNWAMEMMSLGQYSPLKSQAPLNLEDLQYSTKISLHWWSLVWFQNLPSCSLFKVSRSRAEHFN</sequence>
<keyword evidence="2" id="KW-1185">Reference proteome</keyword>
<reference evidence="1" key="1">
    <citation type="submission" date="2021-03" db="EMBL/GenBank/DDBJ databases">
        <authorList>
            <person name="Bekaert M."/>
        </authorList>
    </citation>
    <scope>NUCLEOTIDE SEQUENCE</scope>
</reference>
<dbReference type="OrthoDB" id="5989247at2759"/>
<evidence type="ECO:0000313" key="1">
    <source>
        <dbReference type="EMBL" id="CAG2256077.1"/>
    </source>
</evidence>
<organism evidence="1 2">
    <name type="scientific">Mytilus edulis</name>
    <name type="common">Blue mussel</name>
    <dbReference type="NCBI Taxonomy" id="6550"/>
    <lineage>
        <taxon>Eukaryota</taxon>
        <taxon>Metazoa</taxon>
        <taxon>Spiralia</taxon>
        <taxon>Lophotrochozoa</taxon>
        <taxon>Mollusca</taxon>
        <taxon>Bivalvia</taxon>
        <taxon>Autobranchia</taxon>
        <taxon>Pteriomorphia</taxon>
        <taxon>Mytilida</taxon>
        <taxon>Mytiloidea</taxon>
        <taxon>Mytilidae</taxon>
        <taxon>Mytilinae</taxon>
        <taxon>Mytilus</taxon>
    </lineage>
</organism>
<name>A0A8S3VDV2_MYTED</name>
<evidence type="ECO:0000313" key="2">
    <source>
        <dbReference type="Proteomes" id="UP000683360"/>
    </source>
</evidence>
<comment type="caution">
    <text evidence="1">The sequence shown here is derived from an EMBL/GenBank/DDBJ whole genome shotgun (WGS) entry which is preliminary data.</text>
</comment>
<dbReference type="EMBL" id="CAJPWZ010003293">
    <property type="protein sequence ID" value="CAG2256077.1"/>
    <property type="molecule type" value="Genomic_DNA"/>
</dbReference>
<dbReference type="Proteomes" id="UP000683360">
    <property type="component" value="Unassembled WGS sequence"/>
</dbReference>
<protein>
    <submittedName>
        <fullName evidence="1">Uncharacterized protein</fullName>
    </submittedName>
</protein>
<proteinExistence type="predicted"/>
<gene>
    <name evidence="1" type="ORF">MEDL_67450</name>
</gene>
<dbReference type="AlphaFoldDB" id="A0A8S3VDV2"/>
<accession>A0A8S3VDV2</accession>